<organism evidence="1 2">
    <name type="scientific">Arthrobacter phage Salgado</name>
    <dbReference type="NCBI Taxonomy" id="1772314"/>
    <lineage>
        <taxon>Viruses</taxon>
        <taxon>Duplodnaviria</taxon>
        <taxon>Heunggongvirae</taxon>
        <taxon>Uroviricota</taxon>
        <taxon>Caudoviricetes</taxon>
        <taxon>Laroyevirus</taxon>
        <taxon>Laroyevirus salgado</taxon>
    </lineage>
</organism>
<dbReference type="KEGG" id="vg:65071646"/>
<keyword evidence="2" id="KW-1185">Reference proteome</keyword>
<reference evidence="2" key="1">
    <citation type="submission" date="2015-11" db="EMBL/GenBank/DDBJ databases">
        <authorList>
            <person name="Greene A."/>
            <person name="Schneider V.M."/>
            <person name="Bradley K.W."/>
            <person name="Asai D.J."/>
            <person name="Bowman C.A."/>
            <person name="Russell D.A."/>
            <person name="Pope W.H."/>
            <person name="Jacobs-Sera D."/>
            <person name="Hendrix R.W."/>
            <person name="Hatfull G.F."/>
        </authorList>
    </citation>
    <scope>NUCLEOTIDE SEQUENCE [LARGE SCALE GENOMIC DNA]</scope>
</reference>
<evidence type="ECO:0000313" key="1">
    <source>
        <dbReference type="EMBL" id="ALY10200.1"/>
    </source>
</evidence>
<accession>A0A0U4KR10</accession>
<protein>
    <recommendedName>
        <fullName evidence="3">Minor capsid protein</fullName>
    </recommendedName>
</protein>
<proteinExistence type="predicted"/>
<dbReference type="RefSeq" id="YP_010082641.1">
    <property type="nucleotide sequence ID" value="NC_055033.1"/>
</dbReference>
<gene>
    <name evidence="1" type="primary">32</name>
    <name evidence="1" type="ORF">SALGADO_32</name>
</gene>
<evidence type="ECO:0008006" key="3">
    <source>
        <dbReference type="Google" id="ProtNLM"/>
    </source>
</evidence>
<dbReference type="Proteomes" id="UP000223391">
    <property type="component" value="Segment"/>
</dbReference>
<evidence type="ECO:0000313" key="2">
    <source>
        <dbReference type="Proteomes" id="UP000223391"/>
    </source>
</evidence>
<sequence>MEAEFLDLMTQTVTVKPKTGFNGYGMAVRGVDAAYPCHVSIKAGEAPARAGGVVTTTGTAWLAGHFPELDTADAAEVPGLGLTAIVAVQHVYDEAGPHHTVLYFGAA</sequence>
<dbReference type="EMBL" id="KU160664">
    <property type="protein sequence ID" value="ALY10200.1"/>
    <property type="molecule type" value="Genomic_DNA"/>
</dbReference>
<dbReference type="GeneID" id="65071646"/>
<name>A0A0U4KR10_9CAUD</name>